<proteinExistence type="predicted"/>
<dbReference type="AlphaFoldDB" id="A0AAE8KY64"/>
<sequence>MRRYGGCAWDTFGCAGFLGNRSANLCTAATFHRVAAICGSFTPNPPTTVLFTVINGISTEDLLVNLSETLASANALRCNLAFDLEGSKREQLLGVAQLIELAQLLADRVHAGAAITTAASNG</sequence>
<organism evidence="1 2">
    <name type="scientific">Pseudomonas rhodesiae</name>
    <dbReference type="NCBI Taxonomy" id="76760"/>
    <lineage>
        <taxon>Bacteria</taxon>
        <taxon>Pseudomonadati</taxon>
        <taxon>Pseudomonadota</taxon>
        <taxon>Gammaproteobacteria</taxon>
        <taxon>Pseudomonadales</taxon>
        <taxon>Pseudomonadaceae</taxon>
        <taxon>Pseudomonas</taxon>
    </lineage>
</organism>
<gene>
    <name evidence="1" type="ORF">SAMN04490209_1103</name>
</gene>
<dbReference type="Proteomes" id="UP000182085">
    <property type="component" value="Chromosome I"/>
</dbReference>
<evidence type="ECO:0000313" key="1">
    <source>
        <dbReference type="EMBL" id="SDU95298.1"/>
    </source>
</evidence>
<reference evidence="1 2" key="1">
    <citation type="submission" date="2016-10" db="EMBL/GenBank/DDBJ databases">
        <authorList>
            <person name="Varghese N."/>
            <person name="Submissions S."/>
        </authorList>
    </citation>
    <scope>NUCLEOTIDE SEQUENCE [LARGE SCALE GENOMIC DNA]</scope>
    <source>
        <strain evidence="1 2">BS2777</strain>
    </source>
</reference>
<accession>A0AAE8KY64</accession>
<evidence type="ECO:0000313" key="2">
    <source>
        <dbReference type="Proteomes" id="UP000182085"/>
    </source>
</evidence>
<keyword evidence="2" id="KW-1185">Reference proteome</keyword>
<name>A0AAE8KY64_9PSED</name>
<dbReference type="EMBL" id="LT629801">
    <property type="protein sequence ID" value="SDU95298.1"/>
    <property type="molecule type" value="Genomic_DNA"/>
</dbReference>
<dbReference type="Pfam" id="PF19619">
    <property type="entry name" value="DUF6124"/>
    <property type="match status" value="1"/>
</dbReference>
<protein>
    <submittedName>
        <fullName evidence="1">Uncharacterized protein</fullName>
    </submittedName>
</protein>